<comment type="caution">
    <text evidence="1">The sequence shown here is derived from an EMBL/GenBank/DDBJ whole genome shotgun (WGS) entry which is preliminary data.</text>
</comment>
<evidence type="ECO:0000313" key="1">
    <source>
        <dbReference type="EMBL" id="CAK7922718.1"/>
    </source>
</evidence>
<dbReference type="AlphaFoldDB" id="A0AAV1TP23"/>
<sequence>MGKSFNNAVVEQEITKLRAQLYQSAHDAMTYLDALKHDLVAYDRLHHLHHSKSVTVFFSDGLDHAKDAVKALKHVADHIHKDARANESLTVRRAMEQAFNTLADLHKVANAYDTEHRATAGKNTTTSETAEWLVSTTRDAKFTGFAPLQKQIVAVQLATHEIEKPSITALAKEAVHNAVSKIEDKMKGEDRQVHSATSA</sequence>
<gene>
    <name evidence="1" type="ORF">PM001_LOCUS7889</name>
</gene>
<name>A0AAV1TP23_9STRA</name>
<accession>A0AAV1TP23</accession>
<protein>
    <submittedName>
        <fullName evidence="1">Uncharacterized protein</fullName>
    </submittedName>
</protein>
<organism evidence="1 2">
    <name type="scientific">Peronospora matthiolae</name>
    <dbReference type="NCBI Taxonomy" id="2874970"/>
    <lineage>
        <taxon>Eukaryota</taxon>
        <taxon>Sar</taxon>
        <taxon>Stramenopiles</taxon>
        <taxon>Oomycota</taxon>
        <taxon>Peronosporomycetes</taxon>
        <taxon>Peronosporales</taxon>
        <taxon>Peronosporaceae</taxon>
        <taxon>Peronospora</taxon>
    </lineage>
</organism>
<dbReference type="EMBL" id="CAKLBY020000066">
    <property type="protein sequence ID" value="CAK7922718.1"/>
    <property type="molecule type" value="Genomic_DNA"/>
</dbReference>
<evidence type="ECO:0000313" key="2">
    <source>
        <dbReference type="Proteomes" id="UP001162060"/>
    </source>
</evidence>
<proteinExistence type="predicted"/>
<reference evidence="1" key="1">
    <citation type="submission" date="2024-01" db="EMBL/GenBank/DDBJ databases">
        <authorList>
            <person name="Webb A."/>
        </authorList>
    </citation>
    <scope>NUCLEOTIDE SEQUENCE</scope>
    <source>
        <strain evidence="1">Pm1</strain>
    </source>
</reference>
<dbReference type="Proteomes" id="UP001162060">
    <property type="component" value="Unassembled WGS sequence"/>
</dbReference>